<organism evidence="2 3">
    <name type="scientific">Quercus suber</name>
    <name type="common">Cork oak</name>
    <dbReference type="NCBI Taxonomy" id="58331"/>
    <lineage>
        <taxon>Eukaryota</taxon>
        <taxon>Viridiplantae</taxon>
        <taxon>Streptophyta</taxon>
        <taxon>Embryophyta</taxon>
        <taxon>Tracheophyta</taxon>
        <taxon>Spermatophyta</taxon>
        <taxon>Magnoliopsida</taxon>
        <taxon>eudicotyledons</taxon>
        <taxon>Gunneridae</taxon>
        <taxon>Pentapetalae</taxon>
        <taxon>rosids</taxon>
        <taxon>fabids</taxon>
        <taxon>Fagales</taxon>
        <taxon>Fagaceae</taxon>
        <taxon>Quercus</taxon>
    </lineage>
</organism>
<keyword evidence="3" id="KW-1185">Reference proteome</keyword>
<dbReference type="AlphaFoldDB" id="A0AAW0KRR5"/>
<dbReference type="EMBL" id="PKMF04000256">
    <property type="protein sequence ID" value="KAK7840681.1"/>
    <property type="molecule type" value="Genomic_DNA"/>
</dbReference>
<accession>A0AAW0KRR5</accession>
<dbReference type="Proteomes" id="UP000237347">
    <property type="component" value="Unassembled WGS sequence"/>
</dbReference>
<evidence type="ECO:0000313" key="2">
    <source>
        <dbReference type="EMBL" id="KAK7840681.1"/>
    </source>
</evidence>
<proteinExistence type="predicted"/>
<comment type="caution">
    <text evidence="2">The sequence shown here is derived from an EMBL/GenBank/DDBJ whole genome shotgun (WGS) entry which is preliminary data.</text>
</comment>
<protein>
    <recommendedName>
        <fullName evidence="4">DUF4283 domain-containing protein</fullName>
    </recommendedName>
</protein>
<evidence type="ECO:0008006" key="4">
    <source>
        <dbReference type="Google" id="ProtNLM"/>
    </source>
</evidence>
<feature type="region of interest" description="Disordered" evidence="1">
    <location>
        <begin position="272"/>
        <end position="319"/>
    </location>
</feature>
<feature type="compositionally biased region" description="Polar residues" evidence="1">
    <location>
        <begin position="307"/>
        <end position="319"/>
    </location>
</feature>
<name>A0AAW0KRR5_QUESU</name>
<evidence type="ECO:0000313" key="3">
    <source>
        <dbReference type="Proteomes" id="UP000237347"/>
    </source>
</evidence>
<gene>
    <name evidence="2" type="ORF">CFP56_016360</name>
</gene>
<sequence length="319" mass="35557">MVEDSVDTKTSQAAKLSWLKSKINLEVVPTSNEDSKNLLIGKILSSKAFSKSLVKEILIKAWNVINDVEVSAVDKNIFMFSFKHELMRSKENVLKIGSMAGRALDTNLVGPGSGVWSRNVRVRVEIDVSCPLVPGVISGFYGKWLKADNDKFRLGINLENLLNPNRLEMEATTSDSQSLVPNNRSNWIQNAMDSWDAIIAREASGTRDETVETLEQCEMVTTLQANGTDMEKATEDLSKSQASSFLTTTLQASSFLTTTQLPRWNIDHKIMGSPKHFHSDPAPSKPNNRIQKEIHSLKPARKPKYLTQKNENDPNLLTA</sequence>
<reference evidence="2 3" key="1">
    <citation type="journal article" date="2018" name="Sci. Data">
        <title>The draft genome sequence of cork oak.</title>
        <authorList>
            <person name="Ramos A.M."/>
            <person name="Usie A."/>
            <person name="Barbosa P."/>
            <person name="Barros P.M."/>
            <person name="Capote T."/>
            <person name="Chaves I."/>
            <person name="Simoes F."/>
            <person name="Abreu I."/>
            <person name="Carrasquinho I."/>
            <person name="Faro C."/>
            <person name="Guimaraes J.B."/>
            <person name="Mendonca D."/>
            <person name="Nobrega F."/>
            <person name="Rodrigues L."/>
            <person name="Saibo N.J.M."/>
            <person name="Varela M.C."/>
            <person name="Egas C."/>
            <person name="Matos J."/>
            <person name="Miguel C.M."/>
            <person name="Oliveira M.M."/>
            <person name="Ricardo C.P."/>
            <person name="Goncalves S."/>
        </authorList>
    </citation>
    <scope>NUCLEOTIDE SEQUENCE [LARGE SCALE GENOMIC DNA]</scope>
    <source>
        <strain evidence="3">cv. HL8</strain>
    </source>
</reference>
<evidence type="ECO:0000256" key="1">
    <source>
        <dbReference type="SAM" id="MobiDB-lite"/>
    </source>
</evidence>